<dbReference type="SMART" id="SM00382">
    <property type="entry name" value="AAA"/>
    <property type="match status" value="1"/>
</dbReference>
<dbReference type="PATRIC" id="fig|1131935.3.peg.2551"/>
<accession>H3SG20</accession>
<name>H3SG20_9BACL</name>
<dbReference type="InterPro" id="IPR003439">
    <property type="entry name" value="ABC_transporter-like_ATP-bd"/>
</dbReference>
<dbReference type="FunFam" id="3.40.50.300:FF:000134">
    <property type="entry name" value="Iron-enterobactin ABC transporter ATP-binding protein"/>
    <property type="match status" value="1"/>
</dbReference>
<reference evidence="5 6" key="1">
    <citation type="journal article" date="2012" name="J. Bacteriol.">
        <title>Genome Sequence of the Pattern-Forming Social Bacterium Paenibacillus dendritiformis C454 Chiral Morphotype.</title>
        <authorList>
            <person name="Sirota-Madi A."/>
            <person name="Olender T."/>
            <person name="Helman Y."/>
            <person name="Brainis I."/>
            <person name="Finkelshtein A."/>
            <person name="Roth D."/>
            <person name="Hagai E."/>
            <person name="Leshkowitz D."/>
            <person name="Brodsky L."/>
            <person name="Galatenko V."/>
            <person name="Nikolaev V."/>
            <person name="Gutnick D.L."/>
            <person name="Lancet D."/>
            <person name="Ben-Jacob E."/>
        </authorList>
    </citation>
    <scope>NUCLEOTIDE SEQUENCE [LARGE SCALE GENOMIC DNA]</scope>
    <source>
        <strain evidence="5 6">C454</strain>
    </source>
</reference>
<sequence>MKEKRSTDTDSGTDKLLQAERLSCSIEGRAIINDISFELRRGSFVGIIGPNGSGKSTLLRMVCGLLRPARGRLLLDGRPHAAYSASARARLIGYVPQDCSLDADFTVGQIVAMGRHPHRSLFRSLSAADIGCAEQAMRQCGIEPLRDRYIHACSGGQRQLAFIAKALAQEPQLLLLDEPISALDIRHQLRTLSLLRGLAREGLAVAASLHDLSLASRYCDRLLMLHEGRIRAFGPPEEVLTAEHLYAVYGIRAVIRREHAARGLSILAFDQADAEFEPSMYTSLANQEEFIR</sequence>
<gene>
    <name evidence="5" type="ORF">PDENDC454_12375</name>
</gene>
<feature type="domain" description="ABC transporter" evidence="4">
    <location>
        <begin position="17"/>
        <end position="252"/>
    </location>
</feature>
<dbReference type="PROSITE" id="PS00211">
    <property type="entry name" value="ABC_TRANSPORTER_1"/>
    <property type="match status" value="1"/>
</dbReference>
<evidence type="ECO:0000256" key="3">
    <source>
        <dbReference type="ARBA" id="ARBA00022840"/>
    </source>
</evidence>
<protein>
    <submittedName>
        <fullName evidence="5">Iron ABC transporter ATP-binding protein</fullName>
    </submittedName>
</protein>
<comment type="caution">
    <text evidence="5">The sequence shown here is derived from an EMBL/GenBank/DDBJ whole genome shotgun (WGS) entry which is preliminary data.</text>
</comment>
<keyword evidence="2" id="KW-0547">Nucleotide-binding</keyword>
<dbReference type="OrthoDB" id="9787851at2"/>
<keyword evidence="3 5" id="KW-0067">ATP-binding</keyword>
<dbReference type="PANTHER" id="PTHR42794:SF2">
    <property type="entry name" value="ABC TRANSPORTER ATP-BINDING PROTEIN"/>
    <property type="match status" value="1"/>
</dbReference>
<dbReference type="SUPFAM" id="SSF52540">
    <property type="entry name" value="P-loop containing nucleoside triphosphate hydrolases"/>
    <property type="match status" value="1"/>
</dbReference>
<evidence type="ECO:0000256" key="2">
    <source>
        <dbReference type="ARBA" id="ARBA00022741"/>
    </source>
</evidence>
<dbReference type="EMBL" id="AHKH01000027">
    <property type="protein sequence ID" value="EHQ61983.1"/>
    <property type="molecule type" value="Genomic_DNA"/>
</dbReference>
<proteinExistence type="predicted"/>
<keyword evidence="6" id="KW-1185">Reference proteome</keyword>
<organism evidence="5 6">
    <name type="scientific">Paenibacillus dendritiformis C454</name>
    <dbReference type="NCBI Taxonomy" id="1131935"/>
    <lineage>
        <taxon>Bacteria</taxon>
        <taxon>Bacillati</taxon>
        <taxon>Bacillota</taxon>
        <taxon>Bacilli</taxon>
        <taxon>Bacillales</taxon>
        <taxon>Paenibacillaceae</taxon>
        <taxon>Paenibacillus</taxon>
    </lineage>
</organism>
<dbReference type="RefSeq" id="WP_006676974.1">
    <property type="nucleotide sequence ID" value="NZ_AHKH01000027.1"/>
</dbReference>
<evidence type="ECO:0000256" key="1">
    <source>
        <dbReference type="ARBA" id="ARBA00022448"/>
    </source>
</evidence>
<dbReference type="Proteomes" id="UP000003900">
    <property type="component" value="Unassembled WGS sequence"/>
</dbReference>
<dbReference type="PANTHER" id="PTHR42794">
    <property type="entry name" value="HEMIN IMPORT ATP-BINDING PROTEIN HMUV"/>
    <property type="match status" value="1"/>
</dbReference>
<dbReference type="Gene3D" id="3.40.50.300">
    <property type="entry name" value="P-loop containing nucleotide triphosphate hydrolases"/>
    <property type="match status" value="1"/>
</dbReference>
<evidence type="ECO:0000259" key="4">
    <source>
        <dbReference type="PROSITE" id="PS50893"/>
    </source>
</evidence>
<keyword evidence="1" id="KW-0813">Transport</keyword>
<dbReference type="Pfam" id="PF00005">
    <property type="entry name" value="ABC_tran"/>
    <property type="match status" value="1"/>
</dbReference>
<dbReference type="PROSITE" id="PS50893">
    <property type="entry name" value="ABC_TRANSPORTER_2"/>
    <property type="match status" value="1"/>
</dbReference>
<dbReference type="InterPro" id="IPR027417">
    <property type="entry name" value="P-loop_NTPase"/>
</dbReference>
<dbReference type="GO" id="GO:0005524">
    <property type="term" value="F:ATP binding"/>
    <property type="evidence" value="ECO:0007669"/>
    <property type="project" value="UniProtKB-KW"/>
</dbReference>
<dbReference type="CDD" id="cd03214">
    <property type="entry name" value="ABC_Iron-Siderophores_B12_Hemin"/>
    <property type="match status" value="1"/>
</dbReference>
<evidence type="ECO:0000313" key="6">
    <source>
        <dbReference type="Proteomes" id="UP000003900"/>
    </source>
</evidence>
<evidence type="ECO:0000313" key="5">
    <source>
        <dbReference type="EMBL" id="EHQ61983.1"/>
    </source>
</evidence>
<dbReference type="InterPro" id="IPR003593">
    <property type="entry name" value="AAA+_ATPase"/>
</dbReference>
<dbReference type="GO" id="GO:0016887">
    <property type="term" value="F:ATP hydrolysis activity"/>
    <property type="evidence" value="ECO:0007669"/>
    <property type="project" value="InterPro"/>
</dbReference>
<dbReference type="InterPro" id="IPR017871">
    <property type="entry name" value="ABC_transporter-like_CS"/>
</dbReference>
<dbReference type="AlphaFoldDB" id="H3SG20"/>
<dbReference type="STRING" id="1131935.PDENDC454_12375"/>